<name>M5PRN8_DESAF</name>
<dbReference type="AlphaFoldDB" id="M5PRN8"/>
<dbReference type="OrthoDB" id="6288432at2"/>
<dbReference type="EMBL" id="AOSV01000021">
    <property type="protein sequence ID" value="EMG37037.1"/>
    <property type="molecule type" value="Genomic_DNA"/>
</dbReference>
<proteinExistence type="predicted"/>
<evidence type="ECO:0000313" key="1">
    <source>
        <dbReference type="EMBL" id="EMG37037.1"/>
    </source>
</evidence>
<comment type="caution">
    <text evidence="1">The sequence shown here is derived from an EMBL/GenBank/DDBJ whole genome shotgun (WGS) entry which is preliminary data.</text>
</comment>
<gene>
    <name evidence="1" type="ORF">PCS_02175</name>
</gene>
<sequence length="165" mass="18686">MQEQSIPSTSEPAATIHDISAHIAAFREFLNASWSCFGALRTQSIWEDTHTLLRKFLQANWNVLVESQLLVDGGRLAPYYTFLHQTLRESVPVEERPTHYVKCEMPGSRYDLIDRQVALLGLVSRLDTGSGVYPPFDHVEMYAVGTSKVLLAPFNMVRFRLAEVC</sequence>
<accession>M5PRN8</accession>
<dbReference type="Proteomes" id="UP000011922">
    <property type="component" value="Unassembled WGS sequence"/>
</dbReference>
<organism evidence="1 2">
    <name type="scientific">Desulfocurvibacter africanus PCS</name>
    <dbReference type="NCBI Taxonomy" id="1262666"/>
    <lineage>
        <taxon>Bacteria</taxon>
        <taxon>Pseudomonadati</taxon>
        <taxon>Thermodesulfobacteriota</taxon>
        <taxon>Desulfovibrionia</taxon>
        <taxon>Desulfovibrionales</taxon>
        <taxon>Desulfovibrionaceae</taxon>
        <taxon>Desulfocurvibacter</taxon>
    </lineage>
</organism>
<dbReference type="RefSeq" id="WP_005987080.1">
    <property type="nucleotide sequence ID" value="NZ_AOSV01000021.1"/>
</dbReference>
<reference evidence="1 2" key="1">
    <citation type="journal article" date="2013" name="Genome Announc.">
        <title>Draft Genome Sequence for Desulfovibrio africanus Strain PCS.</title>
        <authorList>
            <person name="Brown S.D."/>
            <person name="Utturkar S.M."/>
            <person name="Arkin A.P."/>
            <person name="Deutschbauer A.M."/>
            <person name="Elias D.A."/>
            <person name="Hazen T.C."/>
            <person name="Chakraborty R."/>
        </authorList>
    </citation>
    <scope>NUCLEOTIDE SEQUENCE [LARGE SCALE GENOMIC DNA]</scope>
    <source>
        <strain evidence="1 2">PCS</strain>
    </source>
</reference>
<dbReference type="PATRIC" id="fig|1262666.3.peg.2206"/>
<evidence type="ECO:0000313" key="2">
    <source>
        <dbReference type="Proteomes" id="UP000011922"/>
    </source>
</evidence>
<protein>
    <submittedName>
        <fullName evidence="1">Uncharacterized protein</fullName>
    </submittedName>
</protein>